<name>A0ABU7SQ17_9ACTN</name>
<evidence type="ECO:0000259" key="1">
    <source>
        <dbReference type="Pfam" id="PF18029"/>
    </source>
</evidence>
<protein>
    <submittedName>
        <fullName evidence="2">VOC family protein</fullName>
    </submittedName>
</protein>
<dbReference type="Gene3D" id="3.10.180.10">
    <property type="entry name" value="2,3-Dihydroxybiphenyl 1,2-Dioxygenase, domain 1"/>
    <property type="match status" value="1"/>
</dbReference>
<comment type="caution">
    <text evidence="2">The sequence shown here is derived from an EMBL/GenBank/DDBJ whole genome shotgun (WGS) entry which is preliminary data.</text>
</comment>
<organism evidence="2 3">
    <name type="scientific">Plantactinospora veratri</name>
    <dbReference type="NCBI Taxonomy" id="1436122"/>
    <lineage>
        <taxon>Bacteria</taxon>
        <taxon>Bacillati</taxon>
        <taxon>Actinomycetota</taxon>
        <taxon>Actinomycetes</taxon>
        <taxon>Micromonosporales</taxon>
        <taxon>Micromonosporaceae</taxon>
        <taxon>Plantactinospora</taxon>
    </lineage>
</organism>
<dbReference type="RefSeq" id="WP_331211943.1">
    <property type="nucleotide sequence ID" value="NZ_JAZGQL010000042.1"/>
</dbReference>
<dbReference type="InterPro" id="IPR029068">
    <property type="entry name" value="Glyas_Bleomycin-R_OHBP_Dase"/>
</dbReference>
<proteinExistence type="predicted"/>
<sequence>MAYEFQVTQDSADPHVLADWWAETLGWQVEPSDEAFIRRMVEQGHATEDDTRIHRGVLVWKAGAAIRHPEGVERAPRVLFQLVPEPKTVKNRMHLDVRTGVDDLAPVVEALVARGAKFLHDGRQGPFRWVTLADPEGNEFCVSR</sequence>
<evidence type="ECO:0000313" key="3">
    <source>
        <dbReference type="Proteomes" id="UP001339911"/>
    </source>
</evidence>
<dbReference type="EMBL" id="JAZGQL010000042">
    <property type="protein sequence ID" value="MEE6312064.1"/>
    <property type="molecule type" value="Genomic_DNA"/>
</dbReference>
<feature type="domain" description="Glyoxalase-like" evidence="1">
    <location>
        <begin position="6"/>
        <end position="142"/>
    </location>
</feature>
<gene>
    <name evidence="2" type="ORF">V1634_35165</name>
</gene>
<dbReference type="PANTHER" id="PTHR35908:SF1">
    <property type="entry name" value="CONSERVED PROTEIN"/>
    <property type="match status" value="1"/>
</dbReference>
<dbReference type="SUPFAM" id="SSF54593">
    <property type="entry name" value="Glyoxalase/Bleomycin resistance protein/Dihydroxybiphenyl dioxygenase"/>
    <property type="match status" value="1"/>
</dbReference>
<keyword evidence="3" id="KW-1185">Reference proteome</keyword>
<dbReference type="PANTHER" id="PTHR35908">
    <property type="entry name" value="HYPOTHETICAL FUSION PROTEIN"/>
    <property type="match status" value="1"/>
</dbReference>
<dbReference type="InterPro" id="IPR041581">
    <property type="entry name" value="Glyoxalase_6"/>
</dbReference>
<dbReference type="Pfam" id="PF18029">
    <property type="entry name" value="Glyoxalase_6"/>
    <property type="match status" value="1"/>
</dbReference>
<dbReference type="Proteomes" id="UP001339911">
    <property type="component" value="Unassembled WGS sequence"/>
</dbReference>
<accession>A0ABU7SQ17</accession>
<reference evidence="2 3" key="1">
    <citation type="submission" date="2024-01" db="EMBL/GenBank/DDBJ databases">
        <title>Genome insights into Plantactinospora veratri sp. nov.</title>
        <authorList>
            <person name="Wang L."/>
        </authorList>
    </citation>
    <scope>NUCLEOTIDE SEQUENCE [LARGE SCALE GENOMIC DNA]</scope>
    <source>
        <strain evidence="2 3">NEAU-FHS4</strain>
    </source>
</reference>
<evidence type="ECO:0000313" key="2">
    <source>
        <dbReference type="EMBL" id="MEE6312064.1"/>
    </source>
</evidence>